<accession>A0A2Y9TXC6</accession>
<dbReference type="RefSeq" id="WP_108900460.1">
    <property type="nucleotide sequence ID" value="NZ_CP029185.2"/>
</dbReference>
<evidence type="ECO:0000256" key="5">
    <source>
        <dbReference type="ARBA" id="ARBA00048574"/>
    </source>
</evidence>
<evidence type="ECO:0000313" key="7">
    <source>
        <dbReference type="Proteomes" id="UP000244908"/>
    </source>
</evidence>
<proteinExistence type="predicted"/>
<dbReference type="AlphaFoldDB" id="A0A2Y9TXC6"/>
<organism evidence="6 7">
    <name type="scientific">Limnobaculum parvum</name>
    <dbReference type="NCBI Taxonomy" id="2172103"/>
    <lineage>
        <taxon>Bacteria</taxon>
        <taxon>Pseudomonadati</taxon>
        <taxon>Pseudomonadota</taxon>
        <taxon>Gammaproteobacteria</taxon>
        <taxon>Enterobacterales</taxon>
        <taxon>Budviciaceae</taxon>
        <taxon>Limnobaculum</taxon>
    </lineage>
</organism>
<dbReference type="Pfam" id="PF03802">
    <property type="entry name" value="CitX"/>
    <property type="match status" value="1"/>
</dbReference>
<dbReference type="GO" id="GO:0051191">
    <property type="term" value="P:prosthetic group biosynthetic process"/>
    <property type="evidence" value="ECO:0007669"/>
    <property type="project" value="InterPro"/>
</dbReference>
<dbReference type="KEGG" id="lpv:HYN51_07390"/>
<keyword evidence="4" id="KW-0548">Nucleotidyltransferase</keyword>
<dbReference type="Proteomes" id="UP000244908">
    <property type="component" value="Chromosome"/>
</dbReference>
<dbReference type="GO" id="GO:0016829">
    <property type="term" value="F:lyase activity"/>
    <property type="evidence" value="ECO:0007669"/>
    <property type="project" value="UniProtKB-KW"/>
</dbReference>
<dbReference type="GO" id="GO:0050519">
    <property type="term" value="F:holo-citrate lyase synthase activity"/>
    <property type="evidence" value="ECO:0007669"/>
    <property type="project" value="UniProtKB-EC"/>
</dbReference>
<comment type="catalytic activity">
    <reaction evidence="5">
        <text>apo-[citrate lyase ACP] + 2'-(5''-triphospho-alpha-D-ribosyl)-3'-dephospho-CoA = holo-[citrate lyase ACP] + diphosphate</text>
        <dbReference type="Rhea" id="RHEA:16333"/>
        <dbReference type="Rhea" id="RHEA-COMP:10157"/>
        <dbReference type="Rhea" id="RHEA-COMP:10158"/>
        <dbReference type="ChEBI" id="CHEBI:29999"/>
        <dbReference type="ChEBI" id="CHEBI:33019"/>
        <dbReference type="ChEBI" id="CHEBI:61378"/>
        <dbReference type="ChEBI" id="CHEBI:82683"/>
        <dbReference type="EC" id="2.7.7.61"/>
    </reaction>
</comment>
<gene>
    <name evidence="6" type="primary">citX</name>
    <name evidence="6" type="ORF">HYN51_07390</name>
</gene>
<keyword evidence="7" id="KW-1185">Reference proteome</keyword>
<evidence type="ECO:0000256" key="4">
    <source>
        <dbReference type="ARBA" id="ARBA00022695"/>
    </source>
</evidence>
<sequence length="176" mass="19932">MNILPEQASYHKVTLEEILLSREARQERQQLWLAQYQTTLISLTVVVPGEIKDSTVVRQAFNLAWQTLDKLCQQQKWHVVDKAVFGLPTGPEGLLAISNDARVVKRACVESEERNAVGRLWDIDVIGSEGIISRQSMGMEPRPCFLCSRDARICARERTHSVLALHQAMEDLISHV</sequence>
<keyword evidence="3" id="KW-0808">Transferase</keyword>
<dbReference type="EC" id="2.7.7.61" evidence="1"/>
<dbReference type="InterPro" id="IPR005551">
    <property type="entry name" value="CitX"/>
</dbReference>
<evidence type="ECO:0000313" key="6">
    <source>
        <dbReference type="EMBL" id="AWH88388.1"/>
    </source>
</evidence>
<evidence type="ECO:0000256" key="2">
    <source>
        <dbReference type="ARBA" id="ARBA00016314"/>
    </source>
</evidence>
<dbReference type="NCBIfam" id="NF002383">
    <property type="entry name" value="PRK01392.1"/>
    <property type="match status" value="1"/>
</dbReference>
<dbReference type="EMBL" id="CP029185">
    <property type="protein sequence ID" value="AWH88388.1"/>
    <property type="molecule type" value="Genomic_DNA"/>
</dbReference>
<protein>
    <recommendedName>
        <fullName evidence="2">Apo-citrate lyase phosphoribosyl-dephospho-CoA transferase</fullName>
        <ecNumber evidence="1">2.7.7.61</ecNumber>
    </recommendedName>
</protein>
<keyword evidence="6" id="KW-0456">Lyase</keyword>
<dbReference type="OrthoDB" id="3196716at2"/>
<name>A0A2Y9TXC6_9GAMM</name>
<evidence type="ECO:0000256" key="3">
    <source>
        <dbReference type="ARBA" id="ARBA00022679"/>
    </source>
</evidence>
<evidence type="ECO:0000256" key="1">
    <source>
        <dbReference type="ARBA" id="ARBA00012524"/>
    </source>
</evidence>
<reference evidence="6 7" key="1">
    <citation type="journal article" date="2019" name="Int. J. Syst. Evol. Microbiol.">
        <title>Limnobaculum parvum gen. nov., sp. nov., isolated from a freshwater lake.</title>
        <authorList>
            <person name="Baek C."/>
            <person name="Shin S.K."/>
            <person name="Yi H."/>
        </authorList>
    </citation>
    <scope>NUCLEOTIDE SEQUENCE [LARGE SCALE GENOMIC DNA]</scope>
    <source>
        <strain evidence="6 7">HYN0051</strain>
    </source>
</reference>
<dbReference type="NCBIfam" id="TIGR03124">
    <property type="entry name" value="citrate_citX"/>
    <property type="match status" value="1"/>
</dbReference>